<dbReference type="SUPFAM" id="SSF49265">
    <property type="entry name" value="Fibronectin type III"/>
    <property type="match status" value="3"/>
</dbReference>
<dbReference type="PANTHER" id="PTHR46708">
    <property type="entry name" value="TENASCIN"/>
    <property type="match status" value="1"/>
</dbReference>
<dbReference type="PANTHER" id="PTHR46708:SF2">
    <property type="entry name" value="FIBRONECTIN TYPE-III DOMAIN-CONTAINING PROTEIN"/>
    <property type="match status" value="1"/>
</dbReference>
<keyword evidence="5" id="KW-1185">Reference proteome</keyword>
<reference evidence="4 5" key="1">
    <citation type="submission" date="2020-05" db="EMBL/GenBank/DDBJ databases">
        <title>Complete genome sequencing of Campylobacter and Arcobacter type strains.</title>
        <authorList>
            <person name="Miller W.G."/>
            <person name="Yee E."/>
        </authorList>
    </citation>
    <scope>NUCLEOTIDE SEQUENCE [LARGE SCALE GENOMIC DNA]</scope>
    <source>
        <strain evidence="4 5">LMG 25694</strain>
    </source>
</reference>
<gene>
    <name evidence="4" type="ORF">ADFLV_1882</name>
</gene>
<dbReference type="AlphaFoldDB" id="A0AAE7E6H7"/>
<dbReference type="PROSITE" id="PS51257">
    <property type="entry name" value="PROKAR_LIPOPROTEIN"/>
    <property type="match status" value="1"/>
</dbReference>
<evidence type="ECO:0000313" key="4">
    <source>
        <dbReference type="EMBL" id="QKF77900.1"/>
    </source>
</evidence>
<evidence type="ECO:0000313" key="5">
    <source>
        <dbReference type="Proteomes" id="UP000503313"/>
    </source>
</evidence>
<feature type="signal peptide" evidence="2">
    <location>
        <begin position="1"/>
        <end position="23"/>
    </location>
</feature>
<feature type="domain" description="Fibronectin type-III" evidence="3">
    <location>
        <begin position="329"/>
        <end position="423"/>
    </location>
</feature>
<feature type="domain" description="Fibronectin type-III" evidence="3">
    <location>
        <begin position="140"/>
        <end position="233"/>
    </location>
</feature>
<sequence>MLKLMKATSLTVLLFLFSGCTNIFDNLNTPTKPKINNSVETVDFNSIKSIPDMTSIGFEWQRSNDPKVVGYNFYRMDLQKDGKTLRLIKSIDNRYATHYVDKDLEPNTKYAYQISARLADGSESPTTDAYIAQTLQRLPAVEFVQAISDLPNRIKIIWRPHPDPRVQYYRIEKFNTTLNEWIYLKTINQRLSVEYIDTGLDNNTAYKYRVKAFTFNDVESATSKPVVAKTKPLPTGPSNVRASNNIPKKIFLAWDVSPTQDIIKYDIHRSIYSSFGYKKVGTVNSNILEFTDKTDDDGRVYYYKVIAVGKDGLESSFDITPIKGISLPKPAKPVLTLAQIQNNRAILNWKAGDNRAVSYNIEKKIKQNFFEYKLVKFNNITDTRFEDTDIVSGVEYKYTVQANDEFGLVSEKTNEASLTIPKTNSK</sequence>
<dbReference type="EMBL" id="CP053835">
    <property type="protein sequence ID" value="QKF77900.1"/>
    <property type="molecule type" value="Genomic_DNA"/>
</dbReference>
<evidence type="ECO:0000259" key="3">
    <source>
        <dbReference type="PROSITE" id="PS50853"/>
    </source>
</evidence>
<dbReference type="InterPro" id="IPR003961">
    <property type="entry name" value="FN3_dom"/>
</dbReference>
<dbReference type="InterPro" id="IPR013783">
    <property type="entry name" value="Ig-like_fold"/>
</dbReference>
<keyword evidence="1" id="KW-0677">Repeat</keyword>
<dbReference type="InterPro" id="IPR050991">
    <property type="entry name" value="ECM_Regulatory_Proteins"/>
</dbReference>
<evidence type="ECO:0000256" key="1">
    <source>
        <dbReference type="ARBA" id="ARBA00022737"/>
    </source>
</evidence>
<dbReference type="Gene3D" id="2.60.40.10">
    <property type="entry name" value="Immunoglobulins"/>
    <property type="match status" value="4"/>
</dbReference>
<dbReference type="RefSeq" id="WP_228712384.1">
    <property type="nucleotide sequence ID" value="NZ_CP053835.1"/>
</dbReference>
<dbReference type="KEGG" id="adz:ADFLV_1882"/>
<dbReference type="PROSITE" id="PS50853">
    <property type="entry name" value="FN3"/>
    <property type="match status" value="4"/>
</dbReference>
<dbReference type="InterPro" id="IPR036116">
    <property type="entry name" value="FN3_sf"/>
</dbReference>
<dbReference type="SMART" id="SM00060">
    <property type="entry name" value="FN3"/>
    <property type="match status" value="4"/>
</dbReference>
<accession>A0AAE7E6H7</accession>
<feature type="domain" description="Fibronectin type-III" evidence="3">
    <location>
        <begin position="236"/>
        <end position="328"/>
    </location>
</feature>
<keyword evidence="2" id="KW-0732">Signal</keyword>
<feature type="domain" description="Fibronectin type-III" evidence="3">
    <location>
        <begin position="40"/>
        <end position="137"/>
    </location>
</feature>
<evidence type="ECO:0000256" key="2">
    <source>
        <dbReference type="SAM" id="SignalP"/>
    </source>
</evidence>
<organism evidence="4 5">
    <name type="scientific">Arcobacter defluvii</name>
    <dbReference type="NCBI Taxonomy" id="873191"/>
    <lineage>
        <taxon>Bacteria</taxon>
        <taxon>Pseudomonadati</taxon>
        <taxon>Campylobacterota</taxon>
        <taxon>Epsilonproteobacteria</taxon>
        <taxon>Campylobacterales</taxon>
        <taxon>Arcobacteraceae</taxon>
        <taxon>Arcobacter</taxon>
    </lineage>
</organism>
<name>A0AAE7E6H7_9BACT</name>
<feature type="chain" id="PRO_5042043864" evidence="2">
    <location>
        <begin position="24"/>
        <end position="426"/>
    </location>
</feature>
<dbReference type="Proteomes" id="UP000503313">
    <property type="component" value="Chromosome"/>
</dbReference>
<dbReference type="CDD" id="cd00063">
    <property type="entry name" value="FN3"/>
    <property type="match status" value="3"/>
</dbReference>
<proteinExistence type="predicted"/>
<protein>
    <submittedName>
        <fullName evidence="4">Fibronectin type III domain-containing protein</fullName>
    </submittedName>
</protein>